<proteinExistence type="predicted"/>
<comment type="caution">
    <text evidence="2">The sequence shown here is derived from an EMBL/GenBank/DDBJ whole genome shotgun (WGS) entry which is preliminary data.</text>
</comment>
<accession>A0ABY1SQH4</accession>
<evidence type="ECO:0000313" key="3">
    <source>
        <dbReference type="Proteomes" id="UP000198309"/>
    </source>
</evidence>
<name>A0ABY1SQH4_9PSED</name>
<gene>
    <name evidence="2" type="ORF">SAMN06295949_104181</name>
</gene>
<evidence type="ECO:0000313" key="2">
    <source>
        <dbReference type="EMBL" id="SNS62890.1"/>
    </source>
</evidence>
<sequence length="254" mass="28222">MRPTGNPGASWFRFTPNGPLSRLRGRVREGERSQGSRASSLLRRAKAALALVFGFPEKHPSAPERPFRRLSETGAQEVMRHGCRESPDQHRDVLSGRASVAGEFARVARLHRARMSGQAFLVTFCGGGLPPFDKSDSPEGAKQKTSEHSERRATPNPKPLVSRVRGYPPFPMTKIADGVRSYGRQGSTIVGADSVRDWTRRPRRTIRWPGQPAQRPLRSISLGTYLPISYLPMAMRCTSSGPSARRKVRCMAYQ</sequence>
<dbReference type="Proteomes" id="UP000198309">
    <property type="component" value="Unassembled WGS sequence"/>
</dbReference>
<dbReference type="EMBL" id="FZPC01000004">
    <property type="protein sequence ID" value="SNS62890.1"/>
    <property type="molecule type" value="Genomic_DNA"/>
</dbReference>
<evidence type="ECO:0000256" key="1">
    <source>
        <dbReference type="SAM" id="MobiDB-lite"/>
    </source>
</evidence>
<feature type="region of interest" description="Disordered" evidence="1">
    <location>
        <begin position="131"/>
        <end position="167"/>
    </location>
</feature>
<keyword evidence="3" id="KW-1185">Reference proteome</keyword>
<feature type="compositionally biased region" description="Basic and acidic residues" evidence="1">
    <location>
        <begin position="133"/>
        <end position="153"/>
    </location>
</feature>
<reference evidence="2 3" key="1">
    <citation type="submission" date="2017-06" db="EMBL/GenBank/DDBJ databases">
        <authorList>
            <person name="Varghese N."/>
            <person name="Submissions S."/>
        </authorList>
    </citation>
    <scope>NUCLEOTIDE SEQUENCE [LARGE SCALE GENOMIC DNA]</scope>
    <source>
        <strain evidence="2 3">RLD-1</strain>
    </source>
</reference>
<protein>
    <submittedName>
        <fullName evidence="2">Uncharacterized protein</fullName>
    </submittedName>
</protein>
<organism evidence="2 3">
    <name type="scientific">Pseudomonas delhiensis</name>
    <dbReference type="NCBI Taxonomy" id="366289"/>
    <lineage>
        <taxon>Bacteria</taxon>
        <taxon>Pseudomonadati</taxon>
        <taxon>Pseudomonadota</taxon>
        <taxon>Gammaproteobacteria</taxon>
        <taxon>Pseudomonadales</taxon>
        <taxon>Pseudomonadaceae</taxon>
        <taxon>Pseudomonas</taxon>
    </lineage>
</organism>